<keyword evidence="2" id="KW-1185">Reference proteome</keyword>
<organism evidence="1 2">
    <name type="scientific">Glaciimonas immobilis</name>
    <dbReference type="NCBI Taxonomy" id="728004"/>
    <lineage>
        <taxon>Bacteria</taxon>
        <taxon>Pseudomonadati</taxon>
        <taxon>Pseudomonadota</taxon>
        <taxon>Betaproteobacteria</taxon>
        <taxon>Burkholderiales</taxon>
        <taxon>Oxalobacteraceae</taxon>
        <taxon>Glaciimonas</taxon>
    </lineage>
</organism>
<accession>A0A840S132</accession>
<dbReference type="AlphaFoldDB" id="A0A840S132"/>
<evidence type="ECO:0000313" key="1">
    <source>
        <dbReference type="EMBL" id="MBB5202289.1"/>
    </source>
</evidence>
<gene>
    <name evidence="1" type="ORF">HNR39_004153</name>
</gene>
<name>A0A840S132_9BURK</name>
<proteinExistence type="predicted"/>
<dbReference type="EMBL" id="JACHHQ010000012">
    <property type="protein sequence ID" value="MBB5202289.1"/>
    <property type="molecule type" value="Genomic_DNA"/>
</dbReference>
<sequence length="67" mass="7590">MLTAPVTYTRGHRNTYLHDPQLFIFLVAQVGRDQSGAMLCAHVSPINRRIATELMNENCFARAAEDR</sequence>
<reference evidence="1 2" key="1">
    <citation type="submission" date="2020-08" db="EMBL/GenBank/DDBJ databases">
        <title>Genomic Encyclopedia of Type Strains, Phase IV (KMG-IV): sequencing the most valuable type-strain genomes for metagenomic binning, comparative biology and taxonomic classification.</title>
        <authorList>
            <person name="Goeker M."/>
        </authorList>
    </citation>
    <scope>NUCLEOTIDE SEQUENCE [LARGE SCALE GENOMIC DNA]</scope>
    <source>
        <strain evidence="1 2">DSM 23240</strain>
    </source>
</reference>
<protein>
    <submittedName>
        <fullName evidence="1">Uncharacterized protein</fullName>
    </submittedName>
</protein>
<dbReference type="Proteomes" id="UP000571084">
    <property type="component" value="Unassembled WGS sequence"/>
</dbReference>
<evidence type="ECO:0000313" key="2">
    <source>
        <dbReference type="Proteomes" id="UP000571084"/>
    </source>
</evidence>
<comment type="caution">
    <text evidence="1">The sequence shown here is derived from an EMBL/GenBank/DDBJ whole genome shotgun (WGS) entry which is preliminary data.</text>
</comment>